<name>A0A921FHZ1_9LACO</name>
<dbReference type="InterPro" id="IPR036234">
    <property type="entry name" value="SA_I/II_PAC_V_sf"/>
</dbReference>
<feature type="domain" description="Glucan-binding protein C/Surface antigen I/II V-domain" evidence="1">
    <location>
        <begin position="77"/>
        <end position="271"/>
    </location>
</feature>
<dbReference type="Pfam" id="PF08363">
    <property type="entry name" value="GbpC"/>
    <property type="match status" value="1"/>
</dbReference>
<evidence type="ECO:0000313" key="3">
    <source>
        <dbReference type="Proteomes" id="UP000784793"/>
    </source>
</evidence>
<reference evidence="2" key="1">
    <citation type="journal article" date="2021" name="PeerJ">
        <title>Extensive microbial diversity within the chicken gut microbiome revealed by metagenomics and culture.</title>
        <authorList>
            <person name="Gilroy R."/>
            <person name="Ravi A."/>
            <person name="Getino M."/>
            <person name="Pursley I."/>
            <person name="Horton D.L."/>
            <person name="Alikhan N.F."/>
            <person name="Baker D."/>
            <person name="Gharbi K."/>
            <person name="Hall N."/>
            <person name="Watson M."/>
            <person name="Adriaenssens E.M."/>
            <person name="Foster-Nyarko E."/>
            <person name="Jarju S."/>
            <person name="Secka A."/>
            <person name="Antonio M."/>
            <person name="Oren A."/>
            <person name="Chaudhuri R.R."/>
            <person name="La Ragione R."/>
            <person name="Hildebrand F."/>
            <person name="Pallen M.J."/>
        </authorList>
    </citation>
    <scope>NUCLEOTIDE SEQUENCE</scope>
    <source>
        <strain evidence="2">CHK194-22301</strain>
    </source>
</reference>
<gene>
    <name evidence="2" type="ORF">K8V23_01620</name>
</gene>
<dbReference type="InterPro" id="IPR013574">
    <property type="entry name" value="Glucan-bd_C/Surface_Ag-I/II_V"/>
</dbReference>
<protein>
    <recommendedName>
        <fullName evidence="1">Glucan-binding protein C/Surface antigen I/II V-domain domain-containing protein</fullName>
    </recommendedName>
</protein>
<comment type="caution">
    <text evidence="2">The sequence shown here is derived from an EMBL/GenBank/DDBJ whole genome shotgun (WGS) entry which is preliminary data.</text>
</comment>
<proteinExistence type="predicted"/>
<accession>A0A921FHZ1</accession>
<dbReference type="Proteomes" id="UP000784793">
    <property type="component" value="Unassembled WGS sequence"/>
</dbReference>
<sequence>MADYQQKLAAWKASSGVQNPDGISSSEVTQALTLGREPQAKVTVSNLAGTKGNIDTSKEYNTDSISYEYRFNGSIPGTALVATYTNLHNSYYYDDNGNKHLISKIVRTFSNLTKQPWVSSWNWNSSPENNGNPLIWIYDDPADGFWYYFSSGVTVTDQYYDEQGKPISFGNNAWLAISSLNNENRDKNGNPLNNTHVERVEALLGAKAFSLRGSSVSNHDGILYADTNNTHGSGLNNGEWDTRNSPNIYYGSGLMKLSGNSVSLRFSTTFNGFDGRDTWQVWAITSTIIPSTPGPNKPTQKTSSINYHYDTEPVNLIALKMLISRHFECYLHYL</sequence>
<dbReference type="EMBL" id="DYXB01000020">
    <property type="protein sequence ID" value="HJF09495.1"/>
    <property type="molecule type" value="Genomic_DNA"/>
</dbReference>
<dbReference type="AlphaFoldDB" id="A0A921FHZ1"/>
<dbReference type="SUPFAM" id="SSF74914">
    <property type="entry name" value="V-region of surface antigen I/II (SA I/II, PAC)"/>
    <property type="match status" value="1"/>
</dbReference>
<dbReference type="Gene3D" id="2.60.530.10">
    <property type="entry name" value="Major cell-surface adhesin PAc"/>
    <property type="match status" value="1"/>
</dbReference>
<reference evidence="2" key="2">
    <citation type="submission" date="2021-09" db="EMBL/GenBank/DDBJ databases">
        <authorList>
            <person name="Gilroy R."/>
        </authorList>
    </citation>
    <scope>NUCLEOTIDE SEQUENCE</scope>
    <source>
        <strain evidence="2">CHK194-22301</strain>
    </source>
</reference>
<evidence type="ECO:0000313" key="2">
    <source>
        <dbReference type="EMBL" id="HJF09495.1"/>
    </source>
</evidence>
<evidence type="ECO:0000259" key="1">
    <source>
        <dbReference type="Pfam" id="PF08363"/>
    </source>
</evidence>
<organism evidence="2 3">
    <name type="scientific">Lactobacillus crispatus</name>
    <dbReference type="NCBI Taxonomy" id="47770"/>
    <lineage>
        <taxon>Bacteria</taxon>
        <taxon>Bacillati</taxon>
        <taxon>Bacillota</taxon>
        <taxon>Bacilli</taxon>
        <taxon>Lactobacillales</taxon>
        <taxon>Lactobacillaceae</taxon>
        <taxon>Lactobacillus</taxon>
    </lineage>
</organism>